<feature type="transmembrane region" description="Helical" evidence="1">
    <location>
        <begin position="188"/>
        <end position="210"/>
    </location>
</feature>
<feature type="transmembrane region" description="Helical" evidence="1">
    <location>
        <begin position="61"/>
        <end position="81"/>
    </location>
</feature>
<feature type="transmembrane region" description="Helical" evidence="1">
    <location>
        <begin position="155"/>
        <end position="176"/>
    </location>
</feature>
<organism evidence="2 3">
    <name type="scientific">Phyllobacterium phragmitis</name>
    <dbReference type="NCBI Taxonomy" id="2670329"/>
    <lineage>
        <taxon>Bacteria</taxon>
        <taxon>Pseudomonadati</taxon>
        <taxon>Pseudomonadota</taxon>
        <taxon>Alphaproteobacteria</taxon>
        <taxon>Hyphomicrobiales</taxon>
        <taxon>Phyllobacteriaceae</taxon>
        <taxon>Phyllobacterium</taxon>
    </lineage>
</organism>
<dbReference type="EMBL" id="PVBR01000028">
    <property type="protein sequence ID" value="PRD40917.1"/>
    <property type="molecule type" value="Genomic_DNA"/>
</dbReference>
<evidence type="ECO:0000313" key="3">
    <source>
        <dbReference type="Proteomes" id="UP000239434"/>
    </source>
</evidence>
<feature type="transmembrane region" description="Helical" evidence="1">
    <location>
        <begin position="93"/>
        <end position="112"/>
    </location>
</feature>
<protein>
    <submittedName>
        <fullName evidence="2">DUF1109 domain-containing protein</fullName>
    </submittedName>
</protein>
<dbReference type="Proteomes" id="UP000239434">
    <property type="component" value="Unassembled WGS sequence"/>
</dbReference>
<evidence type="ECO:0000256" key="1">
    <source>
        <dbReference type="SAM" id="Phobius"/>
    </source>
</evidence>
<dbReference type="Pfam" id="PF06532">
    <property type="entry name" value="NrsF"/>
    <property type="match status" value="1"/>
</dbReference>
<dbReference type="RefSeq" id="WP_105745263.1">
    <property type="nucleotide sequence ID" value="NZ_PVBR01000028.1"/>
</dbReference>
<name>A0A2S9IK66_9HYPH</name>
<feature type="transmembrane region" description="Helical" evidence="1">
    <location>
        <begin position="21"/>
        <end position="41"/>
    </location>
</feature>
<gene>
    <name evidence="2" type="ORF">C5748_24530</name>
</gene>
<sequence>MDTSELIKTLAADTRPRTLSLSVAWWGAVAVAIAIAAAVFFTTLGPRPDIAAAADTVRFLFKFVFTFTLAGSALIVTQALSRPGSQWRRAMPYLAVAPVLLAFAVMLELFALPPATWSANLIGTNSMVCLVYIPLIGIGPLGVFLLALRHGAPTTPALAGAAAGLLAGGLAATFYATHCPDDSPLFVATWYMIAIAILTLVGAITASRLARW</sequence>
<reference evidence="2 3" key="1">
    <citation type="submission" date="2018-02" db="EMBL/GenBank/DDBJ databases">
        <title>The draft genome of Phyllobacterium sp. 1N-3.</title>
        <authorList>
            <person name="Liu L."/>
            <person name="Li L."/>
            <person name="Zhang X."/>
            <person name="Wang T."/>
            <person name="Liang L."/>
        </authorList>
    </citation>
    <scope>NUCLEOTIDE SEQUENCE [LARGE SCALE GENOMIC DNA]</scope>
    <source>
        <strain evidence="2 3">1N-3</strain>
    </source>
</reference>
<proteinExistence type="predicted"/>
<comment type="caution">
    <text evidence="2">The sequence shown here is derived from an EMBL/GenBank/DDBJ whole genome shotgun (WGS) entry which is preliminary data.</text>
</comment>
<keyword evidence="3" id="KW-1185">Reference proteome</keyword>
<accession>A0A2S9IK66</accession>
<keyword evidence="1" id="KW-0812">Transmembrane</keyword>
<keyword evidence="1" id="KW-0472">Membrane</keyword>
<evidence type="ECO:0000313" key="2">
    <source>
        <dbReference type="EMBL" id="PRD40917.1"/>
    </source>
</evidence>
<dbReference type="InterPro" id="IPR009495">
    <property type="entry name" value="NrsF"/>
</dbReference>
<keyword evidence="1" id="KW-1133">Transmembrane helix</keyword>
<dbReference type="AlphaFoldDB" id="A0A2S9IK66"/>
<feature type="transmembrane region" description="Helical" evidence="1">
    <location>
        <begin position="124"/>
        <end position="148"/>
    </location>
</feature>